<dbReference type="OrthoDB" id="9807125at2"/>
<accession>V4QZH0</accession>
<dbReference type="PANTHER" id="PTHR43080:SF2">
    <property type="entry name" value="CBS DOMAIN-CONTAINING PROTEIN"/>
    <property type="match status" value="1"/>
</dbReference>
<dbReference type="STRING" id="631454.N177_2031"/>
<dbReference type="InterPro" id="IPR000644">
    <property type="entry name" value="CBS_dom"/>
</dbReference>
<dbReference type="InterPro" id="IPR046342">
    <property type="entry name" value="CBS_dom_sf"/>
</dbReference>
<protein>
    <submittedName>
        <fullName evidence="4">CBS domain protein</fullName>
    </submittedName>
</protein>
<proteinExistence type="predicted"/>
<keyword evidence="1 2" id="KW-0129">CBS domain</keyword>
<gene>
    <name evidence="4" type="ORF">N177_2031</name>
</gene>
<comment type="caution">
    <text evidence="4">The sequence shown here is derived from an EMBL/GenBank/DDBJ whole genome shotgun (WGS) entry which is preliminary data.</text>
</comment>
<dbReference type="PROSITE" id="PS51371">
    <property type="entry name" value="CBS"/>
    <property type="match status" value="2"/>
</dbReference>
<evidence type="ECO:0000256" key="1">
    <source>
        <dbReference type="ARBA" id="ARBA00023122"/>
    </source>
</evidence>
<dbReference type="PATRIC" id="fig|631454.5.peg.2010"/>
<feature type="domain" description="CBS" evidence="3">
    <location>
        <begin position="76"/>
        <end position="132"/>
    </location>
</feature>
<dbReference type="Proteomes" id="UP000017819">
    <property type="component" value="Unassembled WGS sequence"/>
</dbReference>
<feature type="domain" description="CBS" evidence="3">
    <location>
        <begin position="8"/>
        <end position="66"/>
    </location>
</feature>
<dbReference type="InterPro" id="IPR044725">
    <property type="entry name" value="CBSX3_CBS_dom"/>
</dbReference>
<evidence type="ECO:0000313" key="4">
    <source>
        <dbReference type="EMBL" id="ESR25157.1"/>
    </source>
</evidence>
<organism evidence="4 5">
    <name type="scientific">Lutibaculum baratangense AMV1</name>
    <dbReference type="NCBI Taxonomy" id="631454"/>
    <lineage>
        <taxon>Bacteria</taxon>
        <taxon>Pseudomonadati</taxon>
        <taxon>Pseudomonadota</taxon>
        <taxon>Alphaproteobacteria</taxon>
        <taxon>Hyphomicrobiales</taxon>
        <taxon>Tepidamorphaceae</taxon>
        <taxon>Lutibaculum</taxon>
    </lineage>
</organism>
<reference evidence="4 5" key="1">
    <citation type="journal article" date="2014" name="Genome Announc.">
        <title>Draft Genome Sequence of Lutibaculum baratangense Strain AMV1T, Isolated from a Mud Volcano in Andamans, India.</title>
        <authorList>
            <person name="Singh A."/>
            <person name="Sreenivas A."/>
            <person name="Sathyanarayana Reddy G."/>
            <person name="Pinnaka A.K."/>
            <person name="Shivaji S."/>
        </authorList>
    </citation>
    <scope>NUCLEOTIDE SEQUENCE [LARGE SCALE GENOMIC DNA]</scope>
    <source>
        <strain evidence="4 5">AMV1</strain>
    </source>
</reference>
<name>V4QZH0_9HYPH</name>
<dbReference type="Gene3D" id="3.10.580.10">
    <property type="entry name" value="CBS-domain"/>
    <property type="match status" value="1"/>
</dbReference>
<dbReference type="PANTHER" id="PTHR43080">
    <property type="entry name" value="CBS DOMAIN-CONTAINING PROTEIN CBSX3, MITOCHONDRIAL"/>
    <property type="match status" value="1"/>
</dbReference>
<evidence type="ECO:0000256" key="2">
    <source>
        <dbReference type="PROSITE-ProRule" id="PRU00703"/>
    </source>
</evidence>
<dbReference type="CDD" id="cd04623">
    <property type="entry name" value="CBS_pair_bac_euk"/>
    <property type="match status" value="1"/>
</dbReference>
<dbReference type="EMBL" id="AWXZ01000026">
    <property type="protein sequence ID" value="ESR25157.1"/>
    <property type="molecule type" value="Genomic_DNA"/>
</dbReference>
<sequence length="143" mass="15131">MTVAVILQQKGSAVITTGPGTILSAVAELLATHRIGAVLVVGQNGRLEGIISERDIVRAIGQQGAEALKRPVADFMTAQVVTCGRDDSIAYLMQKMTQGKFRHVPVLEDGKVVGIVSIGDVVKERIAAAEAETEAMRTYITTA</sequence>
<dbReference type="AlphaFoldDB" id="V4QZH0"/>
<evidence type="ECO:0000313" key="5">
    <source>
        <dbReference type="Proteomes" id="UP000017819"/>
    </source>
</evidence>
<dbReference type="RefSeq" id="WP_023432171.1">
    <property type="nucleotide sequence ID" value="NZ_AWXZ01000026.1"/>
</dbReference>
<evidence type="ECO:0000259" key="3">
    <source>
        <dbReference type="PROSITE" id="PS51371"/>
    </source>
</evidence>
<dbReference type="Pfam" id="PF00571">
    <property type="entry name" value="CBS"/>
    <property type="match status" value="2"/>
</dbReference>
<dbReference type="SMART" id="SM00116">
    <property type="entry name" value="CBS"/>
    <property type="match status" value="2"/>
</dbReference>
<dbReference type="eggNOG" id="COG2905">
    <property type="taxonomic scope" value="Bacteria"/>
</dbReference>
<dbReference type="SUPFAM" id="SSF54631">
    <property type="entry name" value="CBS-domain pair"/>
    <property type="match status" value="1"/>
</dbReference>
<keyword evidence="5" id="KW-1185">Reference proteome</keyword>
<dbReference type="InterPro" id="IPR051257">
    <property type="entry name" value="Diverse_CBS-Domain"/>
</dbReference>